<dbReference type="InterPro" id="IPR012349">
    <property type="entry name" value="Split_barrel_FMN-bd"/>
</dbReference>
<dbReference type="Pfam" id="PF01243">
    <property type="entry name" value="PNPOx_N"/>
    <property type="match status" value="1"/>
</dbReference>
<dbReference type="InterPro" id="IPR011576">
    <property type="entry name" value="Pyridox_Oxase_N"/>
</dbReference>
<evidence type="ECO:0000313" key="3">
    <source>
        <dbReference type="Proteomes" id="UP000231134"/>
    </source>
</evidence>
<gene>
    <name evidence="2" type="ORF">BGX16_1141</name>
</gene>
<dbReference type="OrthoDB" id="9792542at2"/>
<dbReference type="AlphaFoldDB" id="A0A2M9A6B9"/>
<dbReference type="SUPFAM" id="SSF50475">
    <property type="entry name" value="FMN-binding split barrel"/>
    <property type="match status" value="1"/>
</dbReference>
<proteinExistence type="predicted"/>
<keyword evidence="3" id="KW-1185">Reference proteome</keyword>
<protein>
    <submittedName>
        <fullName evidence="2">Putative pyridoxamine 5'-phosphate oxidase family protein</fullName>
    </submittedName>
</protein>
<comment type="caution">
    <text evidence="2">The sequence shown here is derived from an EMBL/GenBank/DDBJ whole genome shotgun (WGS) entry which is preliminary data.</text>
</comment>
<feature type="domain" description="Pyridoxamine 5'-phosphate oxidase N-terminal" evidence="1">
    <location>
        <begin position="3"/>
        <end position="111"/>
    </location>
</feature>
<sequence>METALEFLKKAGVFYLTTTDGNQPKCRPFGIVAKYNNRLYICTKNDKDCYKQMIENPKVEICAMAGDDWIRITGEIAPDPNREAKEALLEQNPFAQKIYSIDDPHFAVLCFRQAQANVYQSVGQIVTIPMV</sequence>
<dbReference type="EMBL" id="PGEX01000001">
    <property type="protein sequence ID" value="PJJ41183.1"/>
    <property type="molecule type" value="Genomic_DNA"/>
</dbReference>
<dbReference type="Gene3D" id="2.30.110.10">
    <property type="entry name" value="Electron Transport, Fmn-binding Protein, Chain A"/>
    <property type="match status" value="1"/>
</dbReference>
<reference evidence="2 3" key="1">
    <citation type="submission" date="2017-11" db="EMBL/GenBank/DDBJ databases">
        <title>Animal gut microbial communities from fecal samples from Wisconsin, USA.</title>
        <authorList>
            <person name="Neumann A."/>
        </authorList>
    </citation>
    <scope>NUCLEOTIDE SEQUENCE [LARGE SCALE GENOMIC DNA]</scope>
    <source>
        <strain evidence="2 3">UWS3</strain>
    </source>
</reference>
<accession>A0A2M9A6B9</accession>
<dbReference type="Proteomes" id="UP000231134">
    <property type="component" value="Unassembled WGS sequence"/>
</dbReference>
<evidence type="ECO:0000313" key="2">
    <source>
        <dbReference type="EMBL" id="PJJ41183.1"/>
    </source>
</evidence>
<name>A0A2M9A6B9_9BACT</name>
<dbReference type="RefSeq" id="WP_100425179.1">
    <property type="nucleotide sequence ID" value="NZ_JAQXKX010000002.1"/>
</dbReference>
<organism evidence="2 3">
    <name type="scientific">Hallerella succinigenes</name>
    <dbReference type="NCBI Taxonomy" id="1896222"/>
    <lineage>
        <taxon>Bacteria</taxon>
        <taxon>Pseudomonadati</taxon>
        <taxon>Fibrobacterota</taxon>
        <taxon>Fibrobacteria</taxon>
        <taxon>Fibrobacterales</taxon>
        <taxon>Fibrobacteraceae</taxon>
        <taxon>Hallerella</taxon>
    </lineage>
</organism>
<evidence type="ECO:0000259" key="1">
    <source>
        <dbReference type="Pfam" id="PF01243"/>
    </source>
</evidence>